<evidence type="ECO:0000313" key="2">
    <source>
        <dbReference type="EMBL" id="EGV19396.1"/>
    </source>
</evidence>
<dbReference type="InterPro" id="IPR007235">
    <property type="entry name" value="Glyco_trans_28_C"/>
</dbReference>
<dbReference type="EMBL" id="AFWV01000004">
    <property type="protein sequence ID" value="EGV19396.1"/>
    <property type="molecule type" value="Genomic_DNA"/>
</dbReference>
<evidence type="ECO:0000259" key="1">
    <source>
        <dbReference type="Pfam" id="PF04101"/>
    </source>
</evidence>
<gene>
    <name evidence="2" type="ORF">ThimaDRAFT_1540</name>
</gene>
<dbReference type="OrthoDB" id="9802126at2"/>
<dbReference type="Proteomes" id="UP000005459">
    <property type="component" value="Unassembled WGS sequence"/>
</dbReference>
<reference evidence="2 3" key="1">
    <citation type="submission" date="2011-06" db="EMBL/GenBank/DDBJ databases">
        <title>The draft genome of Thiocapsa marina 5811.</title>
        <authorList>
            <consortium name="US DOE Joint Genome Institute (JGI-PGF)"/>
            <person name="Lucas S."/>
            <person name="Han J."/>
            <person name="Cheng J.-F."/>
            <person name="Goodwin L."/>
            <person name="Pitluck S."/>
            <person name="Peters L."/>
            <person name="Land M.L."/>
            <person name="Hauser L."/>
            <person name="Vogl K."/>
            <person name="Liu Z."/>
            <person name="Imhoff J."/>
            <person name="Thiel V."/>
            <person name="Frigaard N.-U."/>
            <person name="Bryant D."/>
            <person name="Woyke T.J."/>
        </authorList>
    </citation>
    <scope>NUCLEOTIDE SEQUENCE [LARGE SCALE GENOMIC DNA]</scope>
    <source>
        <strain evidence="2 3">5811</strain>
    </source>
</reference>
<feature type="domain" description="Glycosyl transferase family 28 C-terminal" evidence="1">
    <location>
        <begin position="213"/>
        <end position="342"/>
    </location>
</feature>
<dbReference type="GO" id="GO:0016758">
    <property type="term" value="F:hexosyltransferase activity"/>
    <property type="evidence" value="ECO:0007669"/>
    <property type="project" value="InterPro"/>
</dbReference>
<evidence type="ECO:0000313" key="3">
    <source>
        <dbReference type="Proteomes" id="UP000005459"/>
    </source>
</evidence>
<keyword evidence="3" id="KW-1185">Reference proteome</keyword>
<dbReference type="STRING" id="768671.ThimaDRAFT_1540"/>
<name>F9U9D8_9GAMM</name>
<dbReference type="Pfam" id="PF04101">
    <property type="entry name" value="Glyco_tran_28_C"/>
    <property type="match status" value="1"/>
</dbReference>
<dbReference type="RefSeq" id="WP_007192417.1">
    <property type="nucleotide sequence ID" value="NZ_AFWV01000004.1"/>
</dbReference>
<keyword evidence="2" id="KW-0808">Transferase</keyword>
<dbReference type="PANTHER" id="PTHR21015">
    <property type="entry name" value="UDP-N-ACETYLGLUCOSAMINE--N-ACETYLMURAMYL-(PENTAPEPTIDE) PYROPHOSPHORYL-UNDECAPRENOL N-ACETYLGLUCOSAMINE TRANSFERASE 1"/>
    <property type="match status" value="1"/>
</dbReference>
<dbReference type="SUPFAM" id="SSF53756">
    <property type="entry name" value="UDP-Glycosyltransferase/glycogen phosphorylase"/>
    <property type="match status" value="1"/>
</dbReference>
<dbReference type="PANTHER" id="PTHR21015:SF28">
    <property type="entry name" value="SLL1722 PROTEIN"/>
    <property type="match status" value="1"/>
</dbReference>
<dbReference type="AlphaFoldDB" id="F9U9D8"/>
<dbReference type="eggNOG" id="COG4671">
    <property type="taxonomic scope" value="Bacteria"/>
</dbReference>
<accession>F9U9D8</accession>
<protein>
    <submittedName>
        <fullName evidence="2">Glycosyltransferase 28 domain protein</fullName>
    </submittedName>
</protein>
<organism evidence="2 3">
    <name type="scientific">Thiocapsa marina 5811</name>
    <dbReference type="NCBI Taxonomy" id="768671"/>
    <lineage>
        <taxon>Bacteria</taxon>
        <taxon>Pseudomonadati</taxon>
        <taxon>Pseudomonadota</taxon>
        <taxon>Gammaproteobacteria</taxon>
        <taxon>Chromatiales</taxon>
        <taxon>Chromatiaceae</taxon>
        <taxon>Thiocapsa</taxon>
    </lineage>
</organism>
<sequence>MTPTQSPSTPRILLYAHAQLGVGHVQRSLLIAAALMERQDAACMLLACRKGLDGLRLPPGLQVAALPDWPAPDDPAGPACVRERSERIAEALRVFAPHAVLVDHLFLGLGGELAPLLASTPRNPNAPLFVIGVPYGPRPSARGPRNLGVRRAIARYDVALCYVDPRHERAAEAFERQGYLLPEERHAVGYVVESAFVPAPPQSPPLVVGLAGGGSTGVRLFRLLEAALRTRLDRGEIRLRVVAGPLGDPTASCIDASRIHVLTRAPLQQAVDGASLVVSRCGYNTAYALLRTALPVVFCPYAESGSDQIERAAALGQLDAVWDFDEKAGATSLAALIDEALGARTAGRAASLDCDGAERAAHVLASLAKRRITL</sequence>
<proteinExistence type="predicted"/>
<dbReference type="Gene3D" id="3.40.50.2000">
    <property type="entry name" value="Glycogen Phosphorylase B"/>
    <property type="match status" value="1"/>
</dbReference>